<dbReference type="PANTHER" id="PTHR45532">
    <property type="entry name" value="WD REPEAT-CONTAINING PROTEIN 97"/>
    <property type="match status" value="1"/>
</dbReference>
<protein>
    <submittedName>
        <fullName evidence="3">WD repeat-containing protein 87</fullName>
    </submittedName>
</protein>
<dbReference type="Pfam" id="PF00400">
    <property type="entry name" value="WD40"/>
    <property type="match status" value="2"/>
</dbReference>
<dbReference type="SUPFAM" id="SSF50978">
    <property type="entry name" value="WD40 repeat-like"/>
    <property type="match status" value="2"/>
</dbReference>
<dbReference type="InterPro" id="IPR016024">
    <property type="entry name" value="ARM-type_fold"/>
</dbReference>
<feature type="compositionally biased region" description="Polar residues" evidence="2">
    <location>
        <begin position="1022"/>
        <end position="1055"/>
    </location>
</feature>
<evidence type="ECO:0000256" key="1">
    <source>
        <dbReference type="PROSITE-ProRule" id="PRU00221"/>
    </source>
</evidence>
<feature type="compositionally biased region" description="Basic and acidic residues" evidence="2">
    <location>
        <begin position="1347"/>
        <end position="1376"/>
    </location>
</feature>
<name>A0AA35S4V9_GEOBA</name>
<comment type="caution">
    <text evidence="3">The sequence shown here is derived from an EMBL/GenBank/DDBJ whole genome shotgun (WGS) entry which is preliminary data.</text>
</comment>
<dbReference type="Gene3D" id="2.130.10.10">
    <property type="entry name" value="YVTN repeat-like/Quinoprotein amine dehydrogenase"/>
    <property type="match status" value="2"/>
</dbReference>
<proteinExistence type="predicted"/>
<evidence type="ECO:0000313" key="4">
    <source>
        <dbReference type="Proteomes" id="UP001174909"/>
    </source>
</evidence>
<dbReference type="SMART" id="SM00320">
    <property type="entry name" value="WD40"/>
    <property type="match status" value="3"/>
</dbReference>
<dbReference type="Gene3D" id="1.25.10.10">
    <property type="entry name" value="Leucine-rich Repeat Variant"/>
    <property type="match status" value="1"/>
</dbReference>
<dbReference type="PROSITE" id="PS50082">
    <property type="entry name" value="WD_REPEATS_2"/>
    <property type="match status" value="2"/>
</dbReference>
<feature type="compositionally biased region" description="Pro residues" evidence="2">
    <location>
        <begin position="1058"/>
        <end position="1068"/>
    </location>
</feature>
<dbReference type="InterPro" id="IPR011989">
    <property type="entry name" value="ARM-like"/>
</dbReference>
<dbReference type="EMBL" id="CASHTH010002007">
    <property type="protein sequence ID" value="CAI8023488.1"/>
    <property type="molecule type" value="Genomic_DNA"/>
</dbReference>
<feature type="repeat" description="WD" evidence="1">
    <location>
        <begin position="284"/>
        <end position="319"/>
    </location>
</feature>
<dbReference type="PANTHER" id="PTHR45532:SF4">
    <property type="entry name" value="WD REPEAT-CONTAINING PROTEIN 55 HOMOLOG"/>
    <property type="match status" value="1"/>
</dbReference>
<reference evidence="3" key="1">
    <citation type="submission" date="2023-03" db="EMBL/GenBank/DDBJ databases">
        <authorList>
            <person name="Steffen K."/>
            <person name="Cardenas P."/>
        </authorList>
    </citation>
    <scope>NUCLEOTIDE SEQUENCE</scope>
</reference>
<dbReference type="InterPro" id="IPR036322">
    <property type="entry name" value="WD40_repeat_dom_sf"/>
</dbReference>
<dbReference type="Proteomes" id="UP001174909">
    <property type="component" value="Unassembled WGS sequence"/>
</dbReference>
<feature type="region of interest" description="Disordered" evidence="2">
    <location>
        <begin position="1009"/>
        <end position="1072"/>
    </location>
</feature>
<feature type="region of interest" description="Disordered" evidence="2">
    <location>
        <begin position="1316"/>
        <end position="1376"/>
    </location>
</feature>
<keyword evidence="4" id="KW-1185">Reference proteome</keyword>
<gene>
    <name evidence="3" type="ORF">GBAR_LOCUS13718</name>
</gene>
<organism evidence="3 4">
    <name type="scientific">Geodia barretti</name>
    <name type="common">Barrett's horny sponge</name>
    <dbReference type="NCBI Taxonomy" id="519541"/>
    <lineage>
        <taxon>Eukaryota</taxon>
        <taxon>Metazoa</taxon>
        <taxon>Porifera</taxon>
        <taxon>Demospongiae</taxon>
        <taxon>Heteroscleromorpha</taxon>
        <taxon>Tetractinellida</taxon>
        <taxon>Astrophorina</taxon>
        <taxon>Geodiidae</taxon>
        <taxon>Geodia</taxon>
    </lineage>
</organism>
<keyword evidence="1" id="KW-0853">WD repeat</keyword>
<dbReference type="InterPro" id="IPR015943">
    <property type="entry name" value="WD40/YVTN_repeat-like_dom_sf"/>
</dbReference>
<evidence type="ECO:0000256" key="2">
    <source>
        <dbReference type="SAM" id="MobiDB-lite"/>
    </source>
</evidence>
<dbReference type="InterPro" id="IPR001680">
    <property type="entry name" value="WD40_rpt"/>
</dbReference>
<dbReference type="PROSITE" id="PS50294">
    <property type="entry name" value="WD_REPEATS_REGION"/>
    <property type="match status" value="1"/>
</dbReference>
<dbReference type="SUPFAM" id="SSF48371">
    <property type="entry name" value="ARM repeat"/>
    <property type="match status" value="1"/>
</dbReference>
<feature type="region of interest" description="Disordered" evidence="2">
    <location>
        <begin position="921"/>
        <end position="977"/>
    </location>
</feature>
<feature type="compositionally biased region" description="Low complexity" evidence="2">
    <location>
        <begin position="1011"/>
        <end position="1021"/>
    </location>
</feature>
<feature type="repeat" description="WD" evidence="1">
    <location>
        <begin position="627"/>
        <end position="659"/>
    </location>
</feature>
<accession>A0AA35S4V9</accession>
<sequence>MVSVYTLRVGVIWKNATRNAERRARRVYLFLQSSSPSVRAADTTVERMSTTSEAVVIGRRFQKVSSYRFSHQIKCVAPLGTEAVAVHCTEGSEHVTSVYPLTPHGNSQRKAAIERTVQRFLYVRKYRVYVMFCGDLSLRVFSDTFQHMQTIPTTSTALCVEFVEATSTLYIGQSGYIKAWHLGNQLYCPLEPEHQSTVAVGKDEWVVGLDYELDTGRLAAATEKRVVIIDTKVHKEIATYYSGKCRDGITGAVLFSSLGYLILAFRNGLIEVVNSALNTEVGELAGHIKAVTALKRHVTGSSLISCSLDGTVRVWSLETLVECNRLDLGVELLGLSVSGCGGGDTVQLLVHSHQDISIWNLSQLETHFASVYSNTVALSRVESPDSARIMATAEDGSVRLISPATGEVITTFFPIFTADLLSEMVYCPLCRLLFALLSTGEVLVASALTNPCSTLQLWTSTHREKIETISTCMVEWKRKRQSLVFGGSVCGHILLLHSSLFTMEPPCPAHGGRVCKLISSASPVKLAAPYNPSTPHLVSLGSDNFLNAWSIRVRKGDHLVLKMLTCVQMESVPAHISLLDTLLCVATTRNTVEMVDLSPELMGGHQNPYLPQGLLFHSLPVMSHQREDRHSAAITSLSCCPQLRLFATTSLDGLLKIWSPSNSLVAEIDFGERLFTACFSNSRGDLLVGFQRQLCSVAASHYLPSSHLSLGHSPSSLLEEPIPFDPSLQFWYDPERVPTYPVQLEEREKHCSVLDDYCTSECPSKTLQQMESARKATVTDKRRCRSSTSEAVRVELVRQNSRHILASSVDVSPGVPPESSSLSSLRETIMSGLGAMKSHEVARALVTDKRPSGNVPPNKRLVAPVKKFPARVAPLRAPFSPSLPIAPDCLIPNSTLRGTIGYVPAPDPLSLLQQSAIDRILGTSPDGRPELERLRGKRRRRTVDGVGSRSGESVSEKMSESDSEELYNDMEERDEISEEWVKSPDVVASSNFGSNTSLQSENILRFEGRSSPDVSVSSQVDTIPQETESKFQPSPQYNAESINPESSKTVMSSNEPSNVPPPPPPPRQCEPTAPVGVETIAVPTVTIPLHVGPPKTTAVKSSLAIPTQNGSRGESVAAKSGVAEDVVLPAREPSKDVEDSFLQRVMELAHFPPDLRRTITTVQEVCDEMVSMLKCGDPESIQSISSAIVELKRDVVLTEAQESALTHVLVTRLQQSSTSSAPTRQAALLALERLGTPADDITLLAVLPHLLDSNVGIRKAAFSALQAISGIRSRSELHHRLVEMGILQHIESDEDEILRALSRRLEGSRSRMAVDVTDHFLPRAGEQGATGEDARGRKKRDGNRAAIRGDETKSRVGRKEENKPRERERDENMNVE</sequence>
<feature type="compositionally biased region" description="Acidic residues" evidence="2">
    <location>
        <begin position="961"/>
        <end position="977"/>
    </location>
</feature>
<evidence type="ECO:0000313" key="3">
    <source>
        <dbReference type="EMBL" id="CAI8023488.1"/>
    </source>
</evidence>